<proteinExistence type="predicted"/>
<keyword evidence="1" id="KW-0732">Signal</keyword>
<dbReference type="Gene3D" id="3.20.20.80">
    <property type="entry name" value="Glycosidases"/>
    <property type="match status" value="1"/>
</dbReference>
<dbReference type="EMBL" id="CP007202">
    <property type="protein sequence ID" value="AJR04821.1"/>
    <property type="molecule type" value="Genomic_DNA"/>
</dbReference>
<dbReference type="InterPro" id="IPR017853">
    <property type="entry name" value="GH"/>
</dbReference>
<gene>
    <name evidence="2" type="ORF">AW14_06615</name>
</gene>
<dbReference type="SUPFAM" id="SSF51445">
    <property type="entry name" value="(Trans)glycosidases"/>
    <property type="match status" value="1"/>
</dbReference>
<dbReference type="AlphaFoldDB" id="A0A0C5W0K6"/>
<evidence type="ECO:0000313" key="3">
    <source>
        <dbReference type="Proteomes" id="UP000032229"/>
    </source>
</evidence>
<name>A0A0C5W0K6_9FLAO</name>
<keyword evidence="3" id="KW-1185">Reference proteome</keyword>
<evidence type="ECO:0008006" key="4">
    <source>
        <dbReference type="Google" id="ProtNLM"/>
    </source>
</evidence>
<sequence length="437" mass="49197">MNYRILKILIVLTFSCTYSGAQEVIIDLSTNKGPMTHVASGFLHTVRSKTVASTQTLDPLAPKHFRHRPSAALDRAIYDRIQDFGGTLTMVLSDGWGYSGTEWPGDNGNWTKWEKLVSNYVDTILTNKLNIYYDIWNESNYERYWPRSEERFLETWRRAVQIIRDKQPDAVIVGPSYTKEFPYSKITDFLLYAKKNNVLPTALCWHEMHSDGNLVVEHTAQLRKFMAEHDITIPQFHINEYSRYESHIDGAKIIKYFVGLHKAKIDVAVRACWSNGDCSGCSPETLNNLATCDGKPKSIWWAYKGYADITGNLVDISNTSKLIGIGGKDAYAGNANFVIGALEDAGSVTLRFKNIDSTPYLNINGAVKVVAQRVLYSGNEPTKEPIEVLNKNIKVTNNEISIVLPDFEKSQVFLLNLNGIQQDDLVAPANPKSSLKE</sequence>
<protein>
    <recommendedName>
        <fullName evidence="4">Beta-xylosidase</fullName>
    </recommendedName>
</protein>
<evidence type="ECO:0000313" key="2">
    <source>
        <dbReference type="EMBL" id="AJR04821.1"/>
    </source>
</evidence>
<dbReference type="STRING" id="1454006.AW14_06615"/>
<feature type="chain" id="PRO_5002184037" description="Beta-xylosidase" evidence="1">
    <location>
        <begin position="22"/>
        <end position="437"/>
    </location>
</feature>
<organism evidence="2 3">
    <name type="scientific">Siansivirga zeaxanthinifaciens CC-SAMT-1</name>
    <dbReference type="NCBI Taxonomy" id="1454006"/>
    <lineage>
        <taxon>Bacteria</taxon>
        <taxon>Pseudomonadati</taxon>
        <taxon>Bacteroidota</taxon>
        <taxon>Flavobacteriia</taxon>
        <taxon>Flavobacteriales</taxon>
        <taxon>Flavobacteriaceae</taxon>
        <taxon>Siansivirga</taxon>
    </lineage>
</organism>
<feature type="signal peptide" evidence="1">
    <location>
        <begin position="1"/>
        <end position="21"/>
    </location>
</feature>
<accession>A0A0C5W0K6</accession>
<evidence type="ECO:0000256" key="1">
    <source>
        <dbReference type="SAM" id="SignalP"/>
    </source>
</evidence>
<dbReference type="KEGG" id="sze:AW14_06615"/>
<dbReference type="Proteomes" id="UP000032229">
    <property type="component" value="Chromosome"/>
</dbReference>
<reference evidence="2 3" key="1">
    <citation type="submission" date="2014-02" db="EMBL/GenBank/DDBJ databases">
        <authorList>
            <person name="Young C.-C."/>
            <person name="Hameed A."/>
            <person name="Huang H.-C."/>
            <person name="Shahina M."/>
        </authorList>
    </citation>
    <scope>NUCLEOTIDE SEQUENCE [LARGE SCALE GENOMIC DNA]</scope>
    <source>
        <strain evidence="2 3">CC-SAMT-1</strain>
    </source>
</reference>
<dbReference type="HOGENOM" id="CLU_616294_0_0_10"/>